<dbReference type="OrthoDB" id="414418at2759"/>
<feature type="domain" description="USP" evidence="4">
    <location>
        <begin position="164"/>
        <end position="492"/>
    </location>
</feature>
<dbReference type="InterPro" id="IPR001394">
    <property type="entry name" value="Peptidase_C19_UCH"/>
</dbReference>
<dbReference type="InterPro" id="IPR009060">
    <property type="entry name" value="UBA-like_sf"/>
</dbReference>
<feature type="non-terminal residue" evidence="5">
    <location>
        <position position="618"/>
    </location>
</feature>
<dbReference type="SUPFAM" id="SSF46934">
    <property type="entry name" value="UBA-like"/>
    <property type="match status" value="1"/>
</dbReference>
<evidence type="ECO:0000256" key="1">
    <source>
        <dbReference type="SAM" id="MobiDB-lite"/>
    </source>
</evidence>
<protein>
    <recommendedName>
        <fullName evidence="7">Ubiquitin carboxyl-terminal hydrolase</fullName>
    </recommendedName>
</protein>
<dbReference type="Gene3D" id="3.10.20.90">
    <property type="entry name" value="Phosphatidylinositol 3-kinase Catalytic Subunit, Chain A, domain 1"/>
    <property type="match status" value="1"/>
</dbReference>
<dbReference type="Gene3D" id="1.10.8.10">
    <property type="entry name" value="DNA helicase RuvA subunit, C-terminal domain"/>
    <property type="match status" value="1"/>
</dbReference>
<gene>
    <name evidence="5" type="ORF">TrRE_jg13147</name>
</gene>
<dbReference type="InterPro" id="IPR038765">
    <property type="entry name" value="Papain-like_cys_pep_sf"/>
</dbReference>
<proteinExistence type="predicted"/>
<dbReference type="Pfam" id="PF22562">
    <property type="entry name" value="UBA_7"/>
    <property type="match status" value="1"/>
</dbReference>
<dbReference type="InterPro" id="IPR028889">
    <property type="entry name" value="USP"/>
</dbReference>
<dbReference type="AlphaFoldDB" id="A0A9W7DRT0"/>
<dbReference type="Pfam" id="PF00240">
    <property type="entry name" value="ubiquitin"/>
    <property type="match status" value="1"/>
</dbReference>
<dbReference type="InterPro" id="IPR015940">
    <property type="entry name" value="UBA"/>
</dbReference>
<dbReference type="GO" id="GO:0016579">
    <property type="term" value="P:protein deubiquitination"/>
    <property type="evidence" value="ECO:0007669"/>
    <property type="project" value="InterPro"/>
</dbReference>
<feature type="region of interest" description="Disordered" evidence="1">
    <location>
        <begin position="535"/>
        <end position="618"/>
    </location>
</feature>
<evidence type="ECO:0008006" key="7">
    <source>
        <dbReference type="Google" id="ProtNLM"/>
    </source>
</evidence>
<dbReference type="InterPro" id="IPR000626">
    <property type="entry name" value="Ubiquitin-like_dom"/>
</dbReference>
<feature type="non-terminal residue" evidence="5">
    <location>
        <position position="1"/>
    </location>
</feature>
<feature type="compositionally biased region" description="Basic and acidic residues" evidence="1">
    <location>
        <begin position="563"/>
        <end position="590"/>
    </location>
</feature>
<dbReference type="PROSITE" id="PS00973">
    <property type="entry name" value="USP_2"/>
    <property type="match status" value="1"/>
</dbReference>
<dbReference type="Proteomes" id="UP001165082">
    <property type="component" value="Unassembled WGS sequence"/>
</dbReference>
<sequence length="618" mass="69161">QKIQDKEGIPHDEQRLNFAGKDLQDGRTLSDYNIQKESTLHLLGRLLGGARTRSERKRGKSTADPQGTGGVQADPALLAQLVSMGYGENWCKKALISTGGKDINAAMDWVLENVEDDMEDDNFKDPEDGLEVALVESEANLQAQREKNAPVHLNSGICNTVMQEGKKKGKCANWCYAIAIIQTLTNITKLRKTIIDIDGEELNVSKCDKSLIIALGSIVNKLYHTDYMVSHSDIEHFMNTLFFPKYDGEYTWQKDSKWGDKTSFYSQFSAPDFLDKLGVRFPELRLDMELTTLKEKTCDKECGGCGKVTKTQMPNNRFGVNLSIPIVARENLTVENLAADNFKEDMAEVRENLECELDSEGGCFEKNKKTCSMKVTGYHMPNVLPIELQRATQNLNDGSTRKSTVGVEISLNPTFLRTKYKLQSIVFHHGSTVETGHYTQASVEWAKDTGQFVGVVDRNDTVTEWKGGSNGETFLKGEYQTQNVAMLFYVKCDDTQDGIALNNAGGVVSPGFVHVPLVGKEGGMVGNDVVRRLEVEDNSEDNNVDENVYFDACDEDDEENAEADEKKTKEADEKKKKEAEEKKKKEEATKQKATKKKATKKKKKEADEKKKKEADEKK</sequence>
<dbReference type="CDD" id="cd02257">
    <property type="entry name" value="Peptidase_C19"/>
    <property type="match status" value="1"/>
</dbReference>
<dbReference type="SUPFAM" id="SSF54236">
    <property type="entry name" value="Ubiquitin-like"/>
    <property type="match status" value="1"/>
</dbReference>
<evidence type="ECO:0000259" key="3">
    <source>
        <dbReference type="PROSITE" id="PS50053"/>
    </source>
</evidence>
<evidence type="ECO:0000259" key="4">
    <source>
        <dbReference type="PROSITE" id="PS50235"/>
    </source>
</evidence>
<keyword evidence="6" id="KW-1185">Reference proteome</keyword>
<dbReference type="InterPro" id="IPR018200">
    <property type="entry name" value="USP_CS"/>
</dbReference>
<dbReference type="SUPFAM" id="SSF54001">
    <property type="entry name" value="Cysteine proteinases"/>
    <property type="match status" value="1"/>
</dbReference>
<name>A0A9W7DRT0_9STRA</name>
<evidence type="ECO:0000259" key="2">
    <source>
        <dbReference type="PROSITE" id="PS50030"/>
    </source>
</evidence>
<dbReference type="GO" id="GO:0004843">
    <property type="term" value="F:cysteine-type deubiquitinase activity"/>
    <property type="evidence" value="ECO:0007669"/>
    <property type="project" value="InterPro"/>
</dbReference>
<comment type="caution">
    <text evidence="5">The sequence shown here is derived from an EMBL/GenBank/DDBJ whole genome shotgun (WGS) entry which is preliminary data.</text>
</comment>
<dbReference type="InterPro" id="IPR029071">
    <property type="entry name" value="Ubiquitin-like_domsf"/>
</dbReference>
<dbReference type="InterPro" id="IPR050158">
    <property type="entry name" value="Ubiquitin_ubiquitin-like"/>
</dbReference>
<dbReference type="InterPro" id="IPR019956">
    <property type="entry name" value="Ubiquitin_dom"/>
</dbReference>
<dbReference type="PANTHER" id="PTHR10666">
    <property type="entry name" value="UBIQUITIN"/>
    <property type="match status" value="1"/>
</dbReference>
<organism evidence="5 6">
    <name type="scientific">Triparma retinervis</name>
    <dbReference type="NCBI Taxonomy" id="2557542"/>
    <lineage>
        <taxon>Eukaryota</taxon>
        <taxon>Sar</taxon>
        <taxon>Stramenopiles</taxon>
        <taxon>Ochrophyta</taxon>
        <taxon>Bolidophyceae</taxon>
        <taxon>Parmales</taxon>
        <taxon>Triparmaceae</taxon>
        <taxon>Triparma</taxon>
    </lineage>
</organism>
<dbReference type="PROSITE" id="PS50053">
    <property type="entry name" value="UBIQUITIN_2"/>
    <property type="match status" value="1"/>
</dbReference>
<feature type="domain" description="Ubiquitin-like" evidence="3">
    <location>
        <begin position="1"/>
        <end position="49"/>
    </location>
</feature>
<feature type="compositionally biased region" description="Basic residues" evidence="1">
    <location>
        <begin position="592"/>
        <end position="603"/>
    </location>
</feature>
<dbReference type="PRINTS" id="PR00348">
    <property type="entry name" value="UBIQUITIN"/>
</dbReference>
<dbReference type="Pfam" id="PF00443">
    <property type="entry name" value="UCH"/>
    <property type="match status" value="1"/>
</dbReference>
<feature type="region of interest" description="Disordered" evidence="1">
    <location>
        <begin position="50"/>
        <end position="72"/>
    </location>
</feature>
<evidence type="ECO:0000313" key="5">
    <source>
        <dbReference type="EMBL" id="GMH52367.1"/>
    </source>
</evidence>
<accession>A0A9W7DRT0</accession>
<feature type="compositionally biased region" description="Acidic residues" evidence="1">
    <location>
        <begin position="552"/>
        <end position="562"/>
    </location>
</feature>
<evidence type="ECO:0000313" key="6">
    <source>
        <dbReference type="Proteomes" id="UP001165082"/>
    </source>
</evidence>
<dbReference type="PROSITE" id="PS50030">
    <property type="entry name" value="UBA"/>
    <property type="match status" value="1"/>
</dbReference>
<feature type="domain" description="UBA" evidence="2">
    <location>
        <begin position="72"/>
        <end position="113"/>
    </location>
</feature>
<feature type="compositionally biased region" description="Basic and acidic residues" evidence="1">
    <location>
        <begin position="604"/>
        <end position="618"/>
    </location>
</feature>
<dbReference type="EMBL" id="BRXZ01004615">
    <property type="protein sequence ID" value="GMH52367.1"/>
    <property type="molecule type" value="Genomic_DNA"/>
</dbReference>
<dbReference type="PROSITE" id="PS50235">
    <property type="entry name" value="USP_3"/>
    <property type="match status" value="1"/>
</dbReference>
<reference evidence="5" key="1">
    <citation type="submission" date="2022-07" db="EMBL/GenBank/DDBJ databases">
        <title>Genome analysis of Parmales, a sister group of diatoms, reveals the evolutionary specialization of diatoms from phago-mixotrophs to photoautotrophs.</title>
        <authorList>
            <person name="Ban H."/>
            <person name="Sato S."/>
            <person name="Yoshikawa S."/>
            <person name="Kazumasa Y."/>
            <person name="Nakamura Y."/>
            <person name="Ichinomiya M."/>
            <person name="Saitoh K."/>
            <person name="Sato N."/>
            <person name="Blanc-Mathieu R."/>
            <person name="Endo H."/>
            <person name="Kuwata A."/>
            <person name="Ogata H."/>
        </authorList>
    </citation>
    <scope>NUCLEOTIDE SEQUENCE</scope>
</reference>
<dbReference type="Gene3D" id="3.90.70.10">
    <property type="entry name" value="Cysteine proteinases"/>
    <property type="match status" value="1"/>
</dbReference>
<dbReference type="SMART" id="SM00165">
    <property type="entry name" value="UBA"/>
    <property type="match status" value="1"/>
</dbReference>